<organism evidence="2 3">
    <name type="scientific">Perkinsus chesapeaki</name>
    <name type="common">Clam parasite</name>
    <name type="synonym">Perkinsus andrewsi</name>
    <dbReference type="NCBI Taxonomy" id="330153"/>
    <lineage>
        <taxon>Eukaryota</taxon>
        <taxon>Sar</taxon>
        <taxon>Alveolata</taxon>
        <taxon>Perkinsozoa</taxon>
        <taxon>Perkinsea</taxon>
        <taxon>Perkinsida</taxon>
        <taxon>Perkinsidae</taxon>
        <taxon>Perkinsus</taxon>
    </lineage>
</organism>
<accession>A0A7J6MKK3</accession>
<dbReference type="AlphaFoldDB" id="A0A7J6MKK3"/>
<keyword evidence="3" id="KW-1185">Reference proteome</keyword>
<feature type="region of interest" description="Disordered" evidence="1">
    <location>
        <begin position="1"/>
        <end position="55"/>
    </location>
</feature>
<name>A0A7J6MKK3_PERCH</name>
<evidence type="ECO:0000256" key="1">
    <source>
        <dbReference type="SAM" id="MobiDB-lite"/>
    </source>
</evidence>
<gene>
    <name evidence="2" type="ORF">FOL47_001063</name>
</gene>
<feature type="region of interest" description="Disordered" evidence="1">
    <location>
        <begin position="169"/>
        <end position="198"/>
    </location>
</feature>
<feature type="compositionally biased region" description="Low complexity" evidence="1">
    <location>
        <begin position="26"/>
        <end position="35"/>
    </location>
</feature>
<proteinExistence type="predicted"/>
<sequence length="218" mass="23591">MSGQKCETNGDVVGCHRREQRQQLTAAKEAAAAAAPQPPNGRTKQDEQRRLVRESTNTRVQYPNGMTREEVVVDVFVRIADVWKAQMFTVLDGLDARDPLLVSLWTAIFNAMTGNRHVTEDKTIAATGGAQMWVPDDISSSKCTSPSSANDNLRQEHSYKCVDEDLATQSSLSSSSSSPAAASSCSRRSSASTAASKSVSFDDDVVYFNYDISSSSPA</sequence>
<evidence type="ECO:0000313" key="3">
    <source>
        <dbReference type="Proteomes" id="UP000591131"/>
    </source>
</evidence>
<feature type="compositionally biased region" description="Low complexity" evidence="1">
    <location>
        <begin position="170"/>
        <end position="198"/>
    </location>
</feature>
<protein>
    <submittedName>
        <fullName evidence="2">Uncharacterized protein</fullName>
    </submittedName>
</protein>
<comment type="caution">
    <text evidence="2">The sequence shown here is derived from an EMBL/GenBank/DDBJ whole genome shotgun (WGS) entry which is preliminary data.</text>
</comment>
<dbReference type="OrthoDB" id="10636870at2759"/>
<evidence type="ECO:0000313" key="2">
    <source>
        <dbReference type="EMBL" id="KAF4671976.1"/>
    </source>
</evidence>
<feature type="compositionally biased region" description="Basic and acidic residues" evidence="1">
    <location>
        <begin position="43"/>
        <end position="53"/>
    </location>
</feature>
<reference evidence="2 3" key="1">
    <citation type="submission" date="2020-04" db="EMBL/GenBank/DDBJ databases">
        <title>Perkinsus chesapeaki whole genome sequence.</title>
        <authorList>
            <person name="Bogema D.R."/>
        </authorList>
    </citation>
    <scope>NUCLEOTIDE SEQUENCE [LARGE SCALE GENOMIC DNA]</scope>
    <source>
        <strain evidence="2">ATCC PRA-425</strain>
    </source>
</reference>
<dbReference type="EMBL" id="JAAPAO010000123">
    <property type="protein sequence ID" value="KAF4671976.1"/>
    <property type="molecule type" value="Genomic_DNA"/>
</dbReference>
<dbReference type="Proteomes" id="UP000591131">
    <property type="component" value="Unassembled WGS sequence"/>
</dbReference>